<dbReference type="InterPro" id="IPR020845">
    <property type="entry name" value="AMP-binding_CS"/>
</dbReference>
<gene>
    <name evidence="8" type="ORF">GCM10011385_30940</name>
</gene>
<keyword evidence="9" id="KW-1185">Reference proteome</keyword>
<comment type="caution">
    <text evidence="8">The sequence shown here is derived from an EMBL/GenBank/DDBJ whole genome shotgun (WGS) entry which is preliminary data.</text>
</comment>
<name>A0A916RXW5_9HYPH</name>
<dbReference type="Pfam" id="PF00501">
    <property type="entry name" value="AMP-binding"/>
    <property type="match status" value="1"/>
</dbReference>
<reference evidence="8" key="2">
    <citation type="submission" date="2020-09" db="EMBL/GenBank/DDBJ databases">
        <authorList>
            <person name="Sun Q."/>
            <person name="Zhou Y."/>
        </authorList>
    </citation>
    <scope>NUCLEOTIDE SEQUENCE</scope>
    <source>
        <strain evidence="8">CGMCC 1.15320</strain>
    </source>
</reference>
<dbReference type="InterPro" id="IPR000873">
    <property type="entry name" value="AMP-dep_synth/lig_dom"/>
</dbReference>
<dbReference type="InterPro" id="IPR045851">
    <property type="entry name" value="AMP-bd_C_sf"/>
</dbReference>
<evidence type="ECO:0000259" key="6">
    <source>
        <dbReference type="Pfam" id="PF00501"/>
    </source>
</evidence>
<keyword evidence="2" id="KW-0436">Ligase</keyword>
<evidence type="ECO:0000256" key="1">
    <source>
        <dbReference type="ARBA" id="ARBA00006432"/>
    </source>
</evidence>
<proteinExistence type="inferred from homology"/>
<dbReference type="SUPFAM" id="SSF56801">
    <property type="entry name" value="Acetyl-CoA synthetase-like"/>
    <property type="match status" value="1"/>
</dbReference>
<dbReference type="Pfam" id="PF13193">
    <property type="entry name" value="AMP-binding_C"/>
    <property type="match status" value="1"/>
</dbReference>
<dbReference type="PANTHER" id="PTHR43201">
    <property type="entry name" value="ACYL-COA SYNTHETASE"/>
    <property type="match status" value="1"/>
</dbReference>
<dbReference type="RefSeq" id="WP_188722003.1">
    <property type="nucleotide sequence ID" value="NZ_BMIF01000010.1"/>
</dbReference>
<evidence type="ECO:0000256" key="4">
    <source>
        <dbReference type="ARBA" id="ARBA00066616"/>
    </source>
</evidence>
<dbReference type="InterPro" id="IPR042099">
    <property type="entry name" value="ANL_N_sf"/>
</dbReference>
<dbReference type="PROSITE" id="PS00455">
    <property type="entry name" value="AMP_BINDING"/>
    <property type="match status" value="1"/>
</dbReference>
<protein>
    <recommendedName>
        <fullName evidence="5">3-methylmercaptopropionyl-CoA ligase</fullName>
        <ecNumber evidence="4">6.2.1.44</ecNumber>
    </recommendedName>
</protein>
<dbReference type="EMBL" id="BMIF01000010">
    <property type="protein sequence ID" value="GGA74733.1"/>
    <property type="molecule type" value="Genomic_DNA"/>
</dbReference>
<dbReference type="PANTHER" id="PTHR43201:SF5">
    <property type="entry name" value="MEDIUM-CHAIN ACYL-COA LIGASE ACSF2, MITOCHONDRIAL"/>
    <property type="match status" value="1"/>
</dbReference>
<dbReference type="GO" id="GO:0031956">
    <property type="term" value="F:medium-chain fatty acid-CoA ligase activity"/>
    <property type="evidence" value="ECO:0007669"/>
    <property type="project" value="TreeGrafter"/>
</dbReference>
<dbReference type="Proteomes" id="UP000636264">
    <property type="component" value="Unassembled WGS sequence"/>
</dbReference>
<evidence type="ECO:0000256" key="5">
    <source>
        <dbReference type="ARBA" id="ARBA00067668"/>
    </source>
</evidence>
<dbReference type="FunFam" id="3.30.300.30:FF:000008">
    <property type="entry name" value="2,3-dihydroxybenzoate-AMP ligase"/>
    <property type="match status" value="1"/>
</dbReference>
<reference evidence="8" key="1">
    <citation type="journal article" date="2014" name="Int. J. Syst. Evol. Microbiol.">
        <title>Complete genome sequence of Corynebacterium casei LMG S-19264T (=DSM 44701T), isolated from a smear-ripened cheese.</title>
        <authorList>
            <consortium name="US DOE Joint Genome Institute (JGI-PGF)"/>
            <person name="Walter F."/>
            <person name="Albersmeier A."/>
            <person name="Kalinowski J."/>
            <person name="Ruckert C."/>
        </authorList>
    </citation>
    <scope>NUCLEOTIDE SEQUENCE</scope>
    <source>
        <strain evidence="8">CGMCC 1.15320</strain>
    </source>
</reference>
<dbReference type="GO" id="GO:0006631">
    <property type="term" value="P:fatty acid metabolic process"/>
    <property type="evidence" value="ECO:0007669"/>
    <property type="project" value="TreeGrafter"/>
</dbReference>
<evidence type="ECO:0000259" key="7">
    <source>
        <dbReference type="Pfam" id="PF13193"/>
    </source>
</evidence>
<comment type="similarity">
    <text evidence="1">Belongs to the ATP-dependent AMP-binding enzyme family.</text>
</comment>
<evidence type="ECO:0000313" key="9">
    <source>
        <dbReference type="Proteomes" id="UP000636264"/>
    </source>
</evidence>
<accession>A0A916RXW5</accession>
<evidence type="ECO:0000256" key="2">
    <source>
        <dbReference type="ARBA" id="ARBA00022598"/>
    </source>
</evidence>
<dbReference type="EC" id="6.2.1.44" evidence="4"/>
<feature type="domain" description="AMP-binding enzyme C-terminal" evidence="7">
    <location>
        <begin position="411"/>
        <end position="486"/>
    </location>
</feature>
<organism evidence="8 9">
    <name type="scientific">Nitratireductor aestuarii</name>
    <dbReference type="NCBI Taxonomy" id="1735103"/>
    <lineage>
        <taxon>Bacteria</taxon>
        <taxon>Pseudomonadati</taxon>
        <taxon>Pseudomonadota</taxon>
        <taxon>Alphaproteobacteria</taxon>
        <taxon>Hyphomicrobiales</taxon>
        <taxon>Phyllobacteriaceae</taxon>
        <taxon>Nitratireductor</taxon>
    </lineage>
</organism>
<sequence length="500" mass="54963">MNIANWLYQAALSWPERPAVLEGERVLKNYRELLQAVCNRAAELSTRYGIGEGDRVAIFAKNAPEYIEILHACWWIGAVAVPVNAKLHPKEAEWIIGNSGAKLVYTDDGNLFSNTPGVQETKVAAPVEARAEVTPPVTANADETAWLFYTSGTTGRPKGVMITHGNLLVMSLCYAMDVDLPRCDDHMLYAAPMSHGAGLYMLAQIRAAGRHLVPASRGFDCDEIIALAKSCGNLTFFAAPTMVKRLITASKQVGYRGEGIRTIVYGGGPMYANDIDEALELYGPRFVQIYGQGETPMTISTLSRDLVADETQARWRDRRTSVGIAHACVSLQIMGPNGEVLGPNETGEICVKSPTVMKGYWNNDQATADAIKDGWLRTGDLGHLDEEGFLYLTDRSKDVIISGGTNIYPREVEEVLLRHPNVFEVAVVGEHEPEWGEQVVAFVVAEPGASLSHEILEGWCKQEIASFKKPKRYVFIDELPKNSYGKVLKTELRTRLTSAG</sequence>
<dbReference type="Gene3D" id="3.40.50.12780">
    <property type="entry name" value="N-terminal domain of ligase-like"/>
    <property type="match status" value="1"/>
</dbReference>
<comment type="catalytic activity">
    <reaction evidence="3">
        <text>3-(methylsulfanyl)propanoate + ATP + CoA = 3-(methylsulfanyl)propanoyl-CoA + AMP + diphosphate</text>
        <dbReference type="Rhea" id="RHEA:43052"/>
        <dbReference type="ChEBI" id="CHEBI:30616"/>
        <dbReference type="ChEBI" id="CHEBI:33019"/>
        <dbReference type="ChEBI" id="CHEBI:49016"/>
        <dbReference type="ChEBI" id="CHEBI:57287"/>
        <dbReference type="ChEBI" id="CHEBI:82815"/>
        <dbReference type="ChEBI" id="CHEBI:456215"/>
        <dbReference type="EC" id="6.2.1.44"/>
    </reaction>
    <physiologicalReaction direction="left-to-right" evidence="3">
        <dbReference type="Rhea" id="RHEA:43053"/>
    </physiologicalReaction>
</comment>
<dbReference type="InterPro" id="IPR025110">
    <property type="entry name" value="AMP-bd_C"/>
</dbReference>
<dbReference type="AlphaFoldDB" id="A0A916RXW5"/>
<evidence type="ECO:0000256" key="3">
    <source>
        <dbReference type="ARBA" id="ARBA00051915"/>
    </source>
</evidence>
<feature type="domain" description="AMP-dependent synthetase/ligase" evidence="6">
    <location>
        <begin position="9"/>
        <end position="361"/>
    </location>
</feature>
<evidence type="ECO:0000313" key="8">
    <source>
        <dbReference type="EMBL" id="GGA74733.1"/>
    </source>
</evidence>
<dbReference type="Gene3D" id="3.30.300.30">
    <property type="match status" value="1"/>
</dbReference>